<dbReference type="EMBL" id="MRVG01000011">
    <property type="protein sequence ID" value="PMB64886.1"/>
    <property type="molecule type" value="Genomic_DNA"/>
</dbReference>
<sequence>MVELALPRGAHTILDLDINGLYILLSEQGLAYRWHWGLYLHKEKERGYALHITRPSDAVPWRYEDREVRNVIFSVSITLALQIAVVTTDMDDALRGRIARVPVDDAADANAADANAAAARERWGPLTCRTWLLRTLSELDDEGYISIKPAATVEEVEEEALSLAGSNAADVQGGKQLGAKDKVYRSVYSVA</sequence>
<gene>
    <name evidence="1" type="ORF">BM221_009073</name>
</gene>
<organism evidence="1 2">
    <name type="scientific">Beauveria bassiana</name>
    <name type="common">White muscardine disease fungus</name>
    <name type="synonym">Tritirachium shiotae</name>
    <dbReference type="NCBI Taxonomy" id="176275"/>
    <lineage>
        <taxon>Eukaryota</taxon>
        <taxon>Fungi</taxon>
        <taxon>Dikarya</taxon>
        <taxon>Ascomycota</taxon>
        <taxon>Pezizomycotina</taxon>
        <taxon>Sordariomycetes</taxon>
        <taxon>Hypocreomycetidae</taxon>
        <taxon>Hypocreales</taxon>
        <taxon>Cordycipitaceae</taxon>
        <taxon>Beauveria</taxon>
    </lineage>
</organism>
<evidence type="ECO:0000313" key="1">
    <source>
        <dbReference type="EMBL" id="PMB64886.1"/>
    </source>
</evidence>
<accession>A0A2N6NCB0</accession>
<proteinExistence type="predicted"/>
<protein>
    <submittedName>
        <fullName evidence="1">Uncharacterized protein</fullName>
    </submittedName>
</protein>
<dbReference type="AlphaFoldDB" id="A0A2N6NCB0"/>
<dbReference type="Proteomes" id="UP000235728">
    <property type="component" value="Unassembled WGS sequence"/>
</dbReference>
<comment type="caution">
    <text evidence="1">The sequence shown here is derived from an EMBL/GenBank/DDBJ whole genome shotgun (WGS) entry which is preliminary data.</text>
</comment>
<dbReference type="OMA" id="TFHITNE"/>
<evidence type="ECO:0000313" key="2">
    <source>
        <dbReference type="Proteomes" id="UP000235728"/>
    </source>
</evidence>
<reference evidence="1 2" key="1">
    <citation type="journal article" date="2016" name="Appl. Microbiol. Biotechnol.">
        <title>Characterization of T-DNA insertion mutants with decreased virulence in the entomopathogenic fungus Beauveria bassiana JEF-007.</title>
        <authorList>
            <person name="Kim S."/>
            <person name="Lee S.J."/>
            <person name="Nai Y.S."/>
            <person name="Yu J.S."/>
            <person name="Lee M.R."/>
            <person name="Yang Y.T."/>
            <person name="Kim J.S."/>
        </authorList>
    </citation>
    <scope>NUCLEOTIDE SEQUENCE [LARGE SCALE GENOMIC DNA]</scope>
    <source>
        <strain evidence="1 2">JEF-007</strain>
    </source>
</reference>
<name>A0A2N6NCB0_BEABA</name>